<dbReference type="EMBL" id="JACJQC010000030">
    <property type="protein sequence ID" value="MBD2174365.1"/>
    <property type="molecule type" value="Genomic_DNA"/>
</dbReference>
<evidence type="ECO:0000313" key="2">
    <source>
        <dbReference type="Proteomes" id="UP000638897"/>
    </source>
</evidence>
<proteinExistence type="predicted"/>
<dbReference type="RefSeq" id="WP_084789150.1">
    <property type="nucleotide sequence ID" value="NZ_JACJQC010000030.1"/>
</dbReference>
<organism evidence="1 2">
    <name type="scientific">Anabaena cylindrica FACHB-318</name>
    <dbReference type="NCBI Taxonomy" id="2692880"/>
    <lineage>
        <taxon>Bacteria</taxon>
        <taxon>Bacillati</taxon>
        <taxon>Cyanobacteriota</taxon>
        <taxon>Cyanophyceae</taxon>
        <taxon>Nostocales</taxon>
        <taxon>Nostocaceae</taxon>
        <taxon>Anabaena</taxon>
    </lineage>
</organism>
<reference evidence="1 2" key="1">
    <citation type="journal article" date="2020" name="ISME J.">
        <title>Comparative genomics reveals insights into cyanobacterial evolution and habitat adaptation.</title>
        <authorList>
            <person name="Chen M.Y."/>
            <person name="Teng W.K."/>
            <person name="Zhao L."/>
            <person name="Hu C.X."/>
            <person name="Zhou Y.K."/>
            <person name="Han B.P."/>
            <person name="Song L.R."/>
            <person name="Shu W.S."/>
        </authorList>
    </citation>
    <scope>NUCLEOTIDE SEQUENCE [LARGE SCALE GENOMIC DNA]</scope>
    <source>
        <strain evidence="1 2">FACHB-318</strain>
    </source>
</reference>
<comment type="caution">
    <text evidence="1">The sequence shown here is derived from an EMBL/GenBank/DDBJ whole genome shotgun (WGS) entry which is preliminary data.</text>
</comment>
<gene>
    <name evidence="1" type="ORF">H6F81_24500</name>
</gene>
<accession>A0ABR7ZPT3</accession>
<protein>
    <submittedName>
        <fullName evidence="1">Recombinase family protein</fullName>
    </submittedName>
</protein>
<dbReference type="Gene3D" id="1.10.287.2170">
    <property type="match status" value="1"/>
</dbReference>
<sequence>MNYIKLLLSATGKRLEIVNDADNGKDELMQDLVSVITSFVQRIYGLRRAKRKTEKIIAELHRNGAEE</sequence>
<keyword evidence="2" id="KW-1185">Reference proteome</keyword>
<name>A0ABR7ZPT3_ANACY</name>
<dbReference type="Proteomes" id="UP000638897">
    <property type="component" value="Unassembled WGS sequence"/>
</dbReference>
<evidence type="ECO:0000313" key="1">
    <source>
        <dbReference type="EMBL" id="MBD2174365.1"/>
    </source>
</evidence>